<reference evidence="3" key="1">
    <citation type="submission" date="2017-02" db="UniProtKB">
        <authorList>
            <consortium name="WormBaseParasite"/>
        </authorList>
    </citation>
    <scope>IDENTIFICATION</scope>
</reference>
<feature type="transmembrane region" description="Helical" evidence="1">
    <location>
        <begin position="45"/>
        <end position="65"/>
    </location>
</feature>
<dbReference type="AlphaFoldDB" id="A0A0N5ABH0"/>
<dbReference type="Proteomes" id="UP000046393">
    <property type="component" value="Unplaced"/>
</dbReference>
<organism evidence="2 3">
    <name type="scientific">Syphacia muris</name>
    <dbReference type="NCBI Taxonomy" id="451379"/>
    <lineage>
        <taxon>Eukaryota</taxon>
        <taxon>Metazoa</taxon>
        <taxon>Ecdysozoa</taxon>
        <taxon>Nematoda</taxon>
        <taxon>Chromadorea</taxon>
        <taxon>Rhabditida</taxon>
        <taxon>Spirurina</taxon>
        <taxon>Oxyuridomorpha</taxon>
        <taxon>Oxyuroidea</taxon>
        <taxon>Oxyuridae</taxon>
        <taxon>Syphacia</taxon>
    </lineage>
</organism>
<name>A0A0N5ABH0_9BILA</name>
<feature type="transmembrane region" description="Helical" evidence="1">
    <location>
        <begin position="86"/>
        <end position="110"/>
    </location>
</feature>
<keyword evidence="2" id="KW-1185">Reference proteome</keyword>
<protein>
    <submittedName>
        <fullName evidence="3">Leucine-rich repeat extensin-like protein 3</fullName>
    </submittedName>
</protein>
<dbReference type="WBParaSite" id="SMUV_0000149601-mRNA-1">
    <property type="protein sequence ID" value="SMUV_0000149601-mRNA-1"/>
    <property type="gene ID" value="SMUV_0000149601"/>
</dbReference>
<evidence type="ECO:0000313" key="2">
    <source>
        <dbReference type="Proteomes" id="UP000046393"/>
    </source>
</evidence>
<accession>A0A0N5ABH0</accession>
<dbReference type="STRING" id="451379.A0A0N5ABH0"/>
<evidence type="ECO:0000256" key="1">
    <source>
        <dbReference type="SAM" id="Phobius"/>
    </source>
</evidence>
<sequence length="262" mass="28187">MKDGEAKFFVAYSISYNELIFDADFTSEVDDEYESENEIGGINEMYIYGGVAAALFVVLCVFCQANRKKQLGFGMLPPGGGRRPGMGAVMGGMGAGMGAGMAPPMAASMYDPMCAPPPRFSAPPPQHQTFFPPPRPLAPAPSWSRPPLPIIDNTYDVVCPSMAPPSLPPRIQPAMPAPVPFVGVGNRAVRSGYDTFGGSAASRIYDSIAPIVPRRPAPPPPIPATYSFPPAPMPVVDSIYDTVENYYESVSTYDVPYRRGFY</sequence>
<proteinExistence type="predicted"/>
<keyword evidence="1" id="KW-0472">Membrane</keyword>
<keyword evidence="1" id="KW-0812">Transmembrane</keyword>
<keyword evidence="1" id="KW-1133">Transmembrane helix</keyword>
<evidence type="ECO:0000313" key="3">
    <source>
        <dbReference type="WBParaSite" id="SMUV_0000149601-mRNA-1"/>
    </source>
</evidence>